<keyword evidence="2" id="KW-1185">Reference proteome</keyword>
<reference evidence="1" key="1">
    <citation type="submission" date="2023-10" db="EMBL/GenBank/DDBJ databases">
        <authorList>
            <person name="Chen Y."/>
            <person name="Shah S."/>
            <person name="Dougan E. K."/>
            <person name="Thang M."/>
            <person name="Chan C."/>
        </authorList>
    </citation>
    <scope>NUCLEOTIDE SEQUENCE [LARGE SCALE GENOMIC DNA]</scope>
</reference>
<accession>A0ABN9RKL0</accession>
<proteinExistence type="predicted"/>
<comment type="caution">
    <text evidence="1">The sequence shown here is derived from an EMBL/GenBank/DDBJ whole genome shotgun (WGS) entry which is preliminary data.</text>
</comment>
<evidence type="ECO:0000313" key="1">
    <source>
        <dbReference type="EMBL" id="CAK0819685.1"/>
    </source>
</evidence>
<gene>
    <name evidence="1" type="ORF">PCOR1329_LOCUS21624</name>
</gene>
<name>A0ABN9RKL0_9DINO</name>
<dbReference type="Proteomes" id="UP001189429">
    <property type="component" value="Unassembled WGS sequence"/>
</dbReference>
<evidence type="ECO:0000313" key="2">
    <source>
        <dbReference type="Proteomes" id="UP001189429"/>
    </source>
</evidence>
<organism evidence="1 2">
    <name type="scientific">Prorocentrum cordatum</name>
    <dbReference type="NCBI Taxonomy" id="2364126"/>
    <lineage>
        <taxon>Eukaryota</taxon>
        <taxon>Sar</taxon>
        <taxon>Alveolata</taxon>
        <taxon>Dinophyceae</taxon>
        <taxon>Prorocentrales</taxon>
        <taxon>Prorocentraceae</taxon>
        <taxon>Prorocentrum</taxon>
    </lineage>
</organism>
<protein>
    <recommendedName>
        <fullName evidence="3">RNA-directed RNA polymerase</fullName>
    </recommendedName>
</protein>
<evidence type="ECO:0008006" key="3">
    <source>
        <dbReference type="Google" id="ProtNLM"/>
    </source>
</evidence>
<sequence>MASGNSSRGILLSGNSTEYKFIVFQSHCPKGCACIRWSMPHVLDVILGRGRDGKWLGRHSKQMLAVLSLFEDAPGDHWRPSAYSLKKQKDVLGEEPPSLPVECLFDAEYSISSKGLLYLLCRWSQLRLQVGHEVESKPEACTNLLRALLHKFLPAGAECSFQVKVEDGSSFQVQMRDGCFIFVGGDRRVGTLRRVLSSCGSMEMVSALVEMGRIVGFTKKYKAILPVALATLRTFAAAFFDTVELSRDDVFWKDCDGMELEPLQRTDSRRCRRIPMLFRKAVFAAVQGDKQVKSVGELLAAKRLLAGVKAKSRGLKVVKKSVDSKWADVQTCKTLRLQYMSGTLETMRGSKWAHPVVGASRIGGVDWLMVLFWGSRAGKAAWFPPQAGNCAQPTGVSRFQATR</sequence>
<dbReference type="EMBL" id="CAUYUJ010007136">
    <property type="protein sequence ID" value="CAK0819685.1"/>
    <property type="molecule type" value="Genomic_DNA"/>
</dbReference>